<evidence type="ECO:0000259" key="1">
    <source>
        <dbReference type="PROSITE" id="PS51186"/>
    </source>
</evidence>
<dbReference type="CDD" id="cd04301">
    <property type="entry name" value="NAT_SF"/>
    <property type="match status" value="1"/>
</dbReference>
<dbReference type="RefSeq" id="WP_196766430.1">
    <property type="nucleotide sequence ID" value="NZ_AUYC01000042.1"/>
</dbReference>
<dbReference type="PATRIC" id="fig|1365248.3.peg.3932"/>
<name>A0A167J659_9GAMM</name>
<dbReference type="EMBL" id="AUYC01000042">
    <property type="protein sequence ID" value="KZN60561.1"/>
    <property type="molecule type" value="Genomic_DNA"/>
</dbReference>
<protein>
    <recommendedName>
        <fullName evidence="1">N-acetyltransferase domain-containing protein</fullName>
    </recommendedName>
</protein>
<organism evidence="2 3">
    <name type="scientific">Pseudoalteromonas luteoviolacea CPMOR-1</name>
    <dbReference type="NCBI Taxonomy" id="1365248"/>
    <lineage>
        <taxon>Bacteria</taxon>
        <taxon>Pseudomonadati</taxon>
        <taxon>Pseudomonadota</taxon>
        <taxon>Gammaproteobacteria</taxon>
        <taxon>Alteromonadales</taxon>
        <taxon>Pseudoalteromonadaceae</taxon>
        <taxon>Pseudoalteromonas</taxon>
    </lineage>
</organism>
<dbReference type="InterPro" id="IPR000182">
    <property type="entry name" value="GNAT_dom"/>
</dbReference>
<dbReference type="Pfam" id="PF00583">
    <property type="entry name" value="Acetyltransf_1"/>
    <property type="match status" value="1"/>
</dbReference>
<evidence type="ECO:0000313" key="2">
    <source>
        <dbReference type="EMBL" id="KZN60561.1"/>
    </source>
</evidence>
<dbReference type="AlphaFoldDB" id="A0A167J659"/>
<comment type="caution">
    <text evidence="2">The sequence shown here is derived from an EMBL/GenBank/DDBJ whole genome shotgun (WGS) entry which is preliminary data.</text>
</comment>
<reference evidence="2 3" key="1">
    <citation type="submission" date="2013-07" db="EMBL/GenBank/DDBJ databases">
        <title>Comparative Genomic and Metabolomic Analysis of Twelve Strains of Pseudoalteromonas luteoviolacea.</title>
        <authorList>
            <person name="Vynne N.G."/>
            <person name="Mansson M."/>
            <person name="Gram L."/>
        </authorList>
    </citation>
    <scope>NUCLEOTIDE SEQUENCE [LARGE SCALE GENOMIC DNA]</scope>
    <source>
        <strain evidence="2 3">CPMOR-1</strain>
    </source>
</reference>
<sequence length="161" mass="18629">MNKELVFYYLADKPEYLPTVAHWYYVQWCEQSGRYTLAQITEKLRNSLSRDALPKVVIAMMGNQLVAAAELKIREMDDYPQYEHWVGGVYVDAQMRGMQIGKRLMSYMISQAKLAQIKTLYLQTEQLNGGLYRQLGFEPMFETHSTGYHVLVMKKSLGLSA</sequence>
<gene>
    <name evidence="2" type="ORF">N473_24045</name>
</gene>
<dbReference type="SUPFAM" id="SSF55729">
    <property type="entry name" value="Acyl-CoA N-acyltransferases (Nat)"/>
    <property type="match status" value="1"/>
</dbReference>
<feature type="domain" description="N-acetyltransferase" evidence="1">
    <location>
        <begin position="15"/>
        <end position="158"/>
    </location>
</feature>
<dbReference type="GO" id="GO:0016747">
    <property type="term" value="F:acyltransferase activity, transferring groups other than amino-acyl groups"/>
    <property type="evidence" value="ECO:0007669"/>
    <property type="project" value="InterPro"/>
</dbReference>
<dbReference type="PROSITE" id="PS51186">
    <property type="entry name" value="GNAT"/>
    <property type="match status" value="1"/>
</dbReference>
<dbReference type="Gene3D" id="3.40.630.30">
    <property type="match status" value="1"/>
</dbReference>
<accession>A0A167J659</accession>
<dbReference type="InterPro" id="IPR016181">
    <property type="entry name" value="Acyl_CoA_acyltransferase"/>
</dbReference>
<proteinExistence type="predicted"/>
<evidence type="ECO:0000313" key="3">
    <source>
        <dbReference type="Proteomes" id="UP000076486"/>
    </source>
</evidence>
<dbReference type="Proteomes" id="UP000076486">
    <property type="component" value="Unassembled WGS sequence"/>
</dbReference>